<dbReference type="PROSITE" id="PS00743">
    <property type="entry name" value="BETA_LACTAMASE_B_1"/>
    <property type="match status" value="1"/>
</dbReference>
<protein>
    <recommendedName>
        <fullName evidence="5">Metallo-beta-lactamase domain-containing protein</fullName>
    </recommendedName>
</protein>
<keyword evidence="4" id="KW-0862">Zinc</keyword>
<gene>
    <name evidence="6" type="ORF">BCR36DRAFT_579970</name>
</gene>
<dbReference type="OrthoDB" id="17458at2759"/>
<organism evidence="6 7">
    <name type="scientific">Piromyces finnis</name>
    <dbReference type="NCBI Taxonomy" id="1754191"/>
    <lineage>
        <taxon>Eukaryota</taxon>
        <taxon>Fungi</taxon>
        <taxon>Fungi incertae sedis</taxon>
        <taxon>Chytridiomycota</taxon>
        <taxon>Chytridiomycota incertae sedis</taxon>
        <taxon>Neocallimastigomycetes</taxon>
        <taxon>Neocallimastigales</taxon>
        <taxon>Neocallimastigaceae</taxon>
        <taxon>Piromyces</taxon>
    </lineage>
</organism>
<dbReference type="EMBL" id="MCFH01000004">
    <property type="protein sequence ID" value="ORX58355.1"/>
    <property type="molecule type" value="Genomic_DNA"/>
</dbReference>
<keyword evidence="3" id="KW-0378">Hydrolase</keyword>
<dbReference type="Pfam" id="PF00753">
    <property type="entry name" value="Lactamase_B"/>
    <property type="match status" value="1"/>
</dbReference>
<evidence type="ECO:0000256" key="3">
    <source>
        <dbReference type="ARBA" id="ARBA00022801"/>
    </source>
</evidence>
<comment type="caution">
    <text evidence="6">The sequence shown here is derived from an EMBL/GenBank/DDBJ whole genome shotgun (WGS) entry which is preliminary data.</text>
</comment>
<evidence type="ECO:0000313" key="6">
    <source>
        <dbReference type="EMBL" id="ORX58355.1"/>
    </source>
</evidence>
<feature type="domain" description="Metallo-beta-lactamase" evidence="5">
    <location>
        <begin position="234"/>
        <end position="281"/>
    </location>
</feature>
<dbReference type="GO" id="GO:0008800">
    <property type="term" value="F:beta-lactamase activity"/>
    <property type="evidence" value="ECO:0007669"/>
    <property type="project" value="InterPro"/>
</dbReference>
<dbReference type="Proteomes" id="UP000193719">
    <property type="component" value="Unassembled WGS sequence"/>
</dbReference>
<evidence type="ECO:0000256" key="4">
    <source>
        <dbReference type="ARBA" id="ARBA00022833"/>
    </source>
</evidence>
<keyword evidence="2" id="KW-0479">Metal-binding</keyword>
<dbReference type="GO" id="GO:0017001">
    <property type="term" value="P:antibiotic catabolic process"/>
    <property type="evidence" value="ECO:0007669"/>
    <property type="project" value="InterPro"/>
</dbReference>
<evidence type="ECO:0000256" key="1">
    <source>
        <dbReference type="ARBA" id="ARBA00001947"/>
    </source>
</evidence>
<dbReference type="InterPro" id="IPR001018">
    <property type="entry name" value="Beta-lactamase_class-B_CS"/>
</dbReference>
<dbReference type="PANTHER" id="PTHR30619:SF7">
    <property type="entry name" value="BETA-LACTAMASE DOMAIN PROTEIN"/>
    <property type="match status" value="1"/>
</dbReference>
<dbReference type="InterPro" id="IPR001279">
    <property type="entry name" value="Metallo-B-lactamas"/>
</dbReference>
<dbReference type="InterPro" id="IPR036866">
    <property type="entry name" value="RibonucZ/Hydroxyglut_hydro"/>
</dbReference>
<dbReference type="SUPFAM" id="SSF56281">
    <property type="entry name" value="Metallo-hydrolase/oxidoreductase"/>
    <property type="match status" value="1"/>
</dbReference>
<evidence type="ECO:0000259" key="5">
    <source>
        <dbReference type="Pfam" id="PF00753"/>
    </source>
</evidence>
<evidence type="ECO:0000256" key="2">
    <source>
        <dbReference type="ARBA" id="ARBA00022723"/>
    </source>
</evidence>
<dbReference type="AlphaFoldDB" id="A0A1Y1VJX7"/>
<evidence type="ECO:0000313" key="7">
    <source>
        <dbReference type="Proteomes" id="UP000193719"/>
    </source>
</evidence>
<accession>A0A1Y1VJX7</accession>
<dbReference type="Gene3D" id="3.60.15.10">
    <property type="entry name" value="Ribonuclease Z/Hydroxyacylglutathione hydrolase-like"/>
    <property type="match status" value="1"/>
</dbReference>
<reference evidence="6 7" key="2">
    <citation type="submission" date="2016-08" db="EMBL/GenBank/DDBJ databases">
        <title>Pervasive Adenine N6-methylation of Active Genes in Fungi.</title>
        <authorList>
            <consortium name="DOE Joint Genome Institute"/>
            <person name="Mondo S.J."/>
            <person name="Dannebaum R.O."/>
            <person name="Kuo R.C."/>
            <person name="Labutti K."/>
            <person name="Haridas S."/>
            <person name="Kuo A."/>
            <person name="Salamov A."/>
            <person name="Ahrendt S.R."/>
            <person name="Lipzen A."/>
            <person name="Sullivan W."/>
            <person name="Andreopoulos W.B."/>
            <person name="Clum A."/>
            <person name="Lindquist E."/>
            <person name="Daum C."/>
            <person name="Ramamoorthy G.K."/>
            <person name="Gryganskyi A."/>
            <person name="Culley D."/>
            <person name="Magnuson J.K."/>
            <person name="James T.Y."/>
            <person name="O'Malley M.A."/>
            <person name="Stajich J.E."/>
            <person name="Spatafora J.W."/>
            <person name="Visel A."/>
            <person name="Grigoriev I.V."/>
        </authorList>
    </citation>
    <scope>NUCLEOTIDE SEQUENCE [LARGE SCALE GENOMIC DNA]</scope>
    <source>
        <strain evidence="7">finn</strain>
    </source>
</reference>
<reference evidence="6 7" key="1">
    <citation type="submission" date="2016-08" db="EMBL/GenBank/DDBJ databases">
        <title>Genomes of anaerobic fungi encode conserved fungal cellulosomes for biomass hydrolysis.</title>
        <authorList>
            <consortium name="DOE Joint Genome Institute"/>
            <person name="Haitjema C.H."/>
            <person name="Gilmore S.P."/>
            <person name="Henske J.K."/>
            <person name="Solomon K.V."/>
            <person name="De Groot R."/>
            <person name="Kuo A."/>
            <person name="Mondo S.J."/>
            <person name="Salamov A.A."/>
            <person name="Labutti K."/>
            <person name="Zhao Z."/>
            <person name="Chiniquy J."/>
            <person name="Barry K."/>
            <person name="Brewer H.M."/>
            <person name="Purvine S.O."/>
            <person name="Wright A.T."/>
            <person name="Boxma B."/>
            <person name="Van Alen T."/>
            <person name="Hackstein J.H."/>
            <person name="Baker S.E."/>
            <person name="Grigoriev I.V."/>
            <person name="O'Malley M.A."/>
        </authorList>
    </citation>
    <scope>NUCLEOTIDE SEQUENCE [LARGE SCALE GENOMIC DNA]</scope>
    <source>
        <strain evidence="7">finn</strain>
    </source>
</reference>
<keyword evidence="7" id="KW-1185">Reference proteome</keyword>
<dbReference type="GO" id="GO:0008270">
    <property type="term" value="F:zinc ion binding"/>
    <property type="evidence" value="ECO:0007669"/>
    <property type="project" value="InterPro"/>
</dbReference>
<comment type="cofactor">
    <cofactor evidence="1">
        <name>Zn(2+)</name>
        <dbReference type="ChEBI" id="CHEBI:29105"/>
    </cofactor>
</comment>
<name>A0A1Y1VJX7_9FUNG</name>
<dbReference type="PANTHER" id="PTHR30619">
    <property type="entry name" value="DNA INTERNALIZATION/COMPETENCE PROTEIN COMEC/REC2"/>
    <property type="match status" value="1"/>
</dbReference>
<sequence length="511" mass="57894">MDQISFSSSTNSIKSSNINSNNCIDVLSEDLTNYNQHLKNINVSKNAGISPLDLTVDMIRLTMTKCQNKDTQKWSFFTDFSNLQKYQKSTFNPKNYKGITNLKSEDTEVYIQPKETKLVKFDIYSGNNKVNNYSNVVITIANSKIAEAKRVNNGVNIVGKSVGSTTLTIKVHSKKLVYNVIVSDVNDKLAFLDIQTYDDSIGDSIVIHSTNTKGNPIFAMIDTGKARVISYEKVIGYLKANNIKQLEWLLITHFHGDHYGGLNQLINSGVTIKKIYTKQYHALDSTVESSKYKTVSEFRSNRMKDWNDMIKIITNKKIPIAYVNANKNNSTQLGNYHFTFMNVEEAFDGYGDVCAKFKNCNENTNSVIAVVKNNGRYYYLNGDIDSFSSSFSKSDDEKLKKAYNNRTVDKWVSKAMKNFNIKNFDLMKASHHGVLYNNIKKAYTVGKPTYAVVTCHKEFLRDRLSVLESRIKSGNSNAKVYYTGNGIVTVNQDKKGNITVLQGRDEHNEYK</sequence>
<dbReference type="InterPro" id="IPR052159">
    <property type="entry name" value="Competence_DNA_uptake"/>
</dbReference>
<proteinExistence type="predicted"/>